<gene>
    <name evidence="1" type="ordered locus">AZC_1322</name>
</gene>
<accession>A8I115</accession>
<dbReference type="InterPro" id="IPR011008">
    <property type="entry name" value="Dimeric_a/b-barrel"/>
</dbReference>
<dbReference type="HOGENOM" id="CLU_089364_2_0_5"/>
<reference evidence="2" key="2">
    <citation type="submission" date="2007-04" db="EMBL/GenBank/DDBJ databases">
        <title>Complete genome sequence of the nitrogen-fixing bacterium Azorhizobium caulinodans ORS571.</title>
        <authorList>
            <person name="Lee K.B."/>
            <person name="Backer P.D."/>
            <person name="Aono T."/>
            <person name="Liu C.T."/>
            <person name="Suzuki S."/>
            <person name="Suzuki T."/>
            <person name="Kaneko T."/>
            <person name="Yamada M."/>
            <person name="Tabata S."/>
            <person name="Kupfer D.M."/>
            <person name="Najar F.Z."/>
            <person name="Wiley G.B."/>
            <person name="Roe B."/>
            <person name="Binnewies T."/>
            <person name="Ussery D."/>
            <person name="Vereecke D."/>
            <person name="Gevers D."/>
            <person name="Holsters M."/>
            <person name="Oyaizu H."/>
        </authorList>
    </citation>
    <scope>NUCLEOTIDE SEQUENCE [LARGE SCALE GENOMIC DNA]</scope>
    <source>
        <strain evidence="2">ATCC 43989 / DSM 5975 / JCM 20966 / LMG 6465 / NBRC 14845 / NCIMB 13405 / ORS 571</strain>
    </source>
</reference>
<sequence length="202" mass="22256">MMTDPKGLLLVTMEPPASLEEEFNDWYDTEHFPQRRALPGFETASRWVCLAGWPRWLAIYDLASTAALATPEYHAVSAANSTPWSKRILPRTMGRQRVVARQILPGNALTLPLGQAAGLLLARYHPSGEETPFAEALRAAAQALPDALQARVFRQSESEKTSLWLIAEFAAPQGFEPLRSALASVAGIGAQMFNLYAPYFRG</sequence>
<reference evidence="1 2" key="4">
    <citation type="journal article" date="2009" name="Appl. Environ. Microbiol.">
        <title>Comparative genome-wide transcriptional profiling of Azorhizobium caulinodans ORS571 grown under free-living and symbiotic conditions.</title>
        <authorList>
            <person name="Tsukada S."/>
            <person name="Aono T."/>
            <person name="Akiba N."/>
            <person name="Lee KB."/>
            <person name="Liu CT."/>
            <person name="Toyazaki H."/>
            <person name="Oyaizu H."/>
        </authorList>
    </citation>
    <scope>NUCLEOTIDE SEQUENCE [LARGE SCALE GENOMIC DNA]</scope>
    <source>
        <strain evidence="2">ATCC 43989 / DSM 5975 / JCM 20966 / LMG 6465 / NBRC 14845 / NCIMB 13405 / ORS 571</strain>
    </source>
</reference>
<reference evidence="1 2" key="6">
    <citation type="journal article" date="2011" name="Appl. Environ. Microbiol.">
        <title>Involvement of the azorhizobial chromosome partition gene (parA) in the onset of bacteroid differentiation during Sesbania rostrata stem nodule development.</title>
        <authorList>
            <person name="Liu CT."/>
            <person name="Lee KB."/>
            <person name="Wang YS."/>
            <person name="Peng MH."/>
            <person name="Lee KT."/>
            <person name="Suzuki S."/>
            <person name="Suzuki T."/>
            <person name="Oyaizu H."/>
        </authorList>
    </citation>
    <scope>NUCLEOTIDE SEQUENCE [LARGE SCALE GENOMIC DNA]</scope>
    <source>
        <strain evidence="2">ATCC 43989 / DSM 5975 / JCM 20966 / LMG 6465 / NBRC 14845 / NCIMB 13405 / ORS 571</strain>
    </source>
</reference>
<dbReference type="EMBL" id="AP009384">
    <property type="protein sequence ID" value="BAF87320.1"/>
    <property type="molecule type" value="Genomic_DNA"/>
</dbReference>
<reference evidence="1 2" key="5">
    <citation type="journal article" date="2010" name="Appl. Environ. Microbiol.">
        <title>phrR-like gene praR of Azorhizobium caulinodans ORS571 is essential for symbiosis with Sesbania rostrata and is involved in expression of reb genes.</title>
        <authorList>
            <person name="Akiba N."/>
            <person name="Aono T."/>
            <person name="Toyazaki H."/>
            <person name="Sato S."/>
            <person name="Oyaizu H."/>
        </authorList>
    </citation>
    <scope>NUCLEOTIDE SEQUENCE [LARGE SCALE GENOMIC DNA]</scope>
    <source>
        <strain evidence="2">ATCC 43989 / DSM 5975 / JCM 20966 / LMG 6465 / NBRC 14845 / NCIMB 13405 / ORS 571</strain>
    </source>
</reference>
<dbReference type="Proteomes" id="UP000000270">
    <property type="component" value="Chromosome"/>
</dbReference>
<dbReference type="STRING" id="438753.AZC_1322"/>
<proteinExistence type="predicted"/>
<evidence type="ECO:0000313" key="2">
    <source>
        <dbReference type="Proteomes" id="UP000000270"/>
    </source>
</evidence>
<evidence type="ECO:0000313" key="1">
    <source>
        <dbReference type="EMBL" id="BAF87320.1"/>
    </source>
</evidence>
<dbReference type="SUPFAM" id="SSF54909">
    <property type="entry name" value="Dimeric alpha+beta barrel"/>
    <property type="match status" value="1"/>
</dbReference>
<organism evidence="1 2">
    <name type="scientific">Azorhizobium caulinodans (strain ATCC 43989 / DSM 5975 / JCM 20966 / LMG 6465 / NBRC 14845 / NCIMB 13405 / ORS 571)</name>
    <dbReference type="NCBI Taxonomy" id="438753"/>
    <lineage>
        <taxon>Bacteria</taxon>
        <taxon>Pseudomonadati</taxon>
        <taxon>Pseudomonadota</taxon>
        <taxon>Alphaproteobacteria</taxon>
        <taxon>Hyphomicrobiales</taxon>
        <taxon>Xanthobacteraceae</taxon>
        <taxon>Azorhizobium</taxon>
    </lineage>
</organism>
<keyword evidence="2" id="KW-1185">Reference proteome</keyword>
<dbReference type="AlphaFoldDB" id="A8I115"/>
<dbReference type="KEGG" id="azc:AZC_1322"/>
<dbReference type="eggNOG" id="ENOG5033KSA">
    <property type="taxonomic scope" value="Bacteria"/>
</dbReference>
<name>A8I115_AZOC5</name>
<protein>
    <submittedName>
        <fullName evidence="1">Uncharacterized protein</fullName>
    </submittedName>
</protein>
<reference evidence="1 2" key="3">
    <citation type="journal article" date="2008" name="BMC Genomics">
        <title>The genome of the versatile nitrogen fixer Azorhizobium caulinodans ORS571.</title>
        <authorList>
            <person name="Lee KB."/>
            <person name="Backer P.D."/>
            <person name="Aono T."/>
            <person name="Liu CT."/>
            <person name="Suzuki S."/>
            <person name="Suzuki T."/>
            <person name="Kaneko T."/>
            <person name="Yamada M."/>
            <person name="Tabata S."/>
            <person name="Kupfer D.M."/>
            <person name="Najar F.Z."/>
            <person name="Wiley G.B."/>
            <person name="Roe B."/>
            <person name="Binnewies T.T."/>
            <person name="Ussery D.W."/>
            <person name="D'Haeze W."/>
            <person name="Herder J.D."/>
            <person name="Gevers D."/>
            <person name="Vereecke D."/>
            <person name="Holsters M."/>
            <person name="Oyaizu H."/>
        </authorList>
    </citation>
    <scope>NUCLEOTIDE SEQUENCE [LARGE SCALE GENOMIC DNA]</scope>
    <source>
        <strain evidence="2">ATCC 43989 / DSM 5975 / JCM 20966 / LMG 6465 / NBRC 14845 / NCIMB 13405 / ORS 571</strain>
    </source>
</reference>
<reference evidence="1 2" key="1">
    <citation type="journal article" date="2007" name="Appl. Environ. Microbiol.">
        <title>Rhizobial factors required for stem nodule maturation and maintenance in Sesbania rostrata-Azorhizobium caulinodans ORS571 symbiosis.</title>
        <authorList>
            <person name="Suzuki S."/>
            <person name="Aono T."/>
            <person name="Lee KB."/>
            <person name="Suzuki T."/>
            <person name="Liu CT."/>
            <person name="Miwa H."/>
            <person name="Wakao S."/>
            <person name="Iki T."/>
            <person name="Oyaizu H."/>
        </authorList>
    </citation>
    <scope>NUCLEOTIDE SEQUENCE [LARGE SCALE GENOMIC DNA]</scope>
    <source>
        <strain evidence="2">ATCC 43989 / DSM 5975 / JCM 20966 / LMG 6465 / NBRC 14845 / NCIMB 13405 / ORS 571</strain>
    </source>
</reference>